<evidence type="ECO:0000256" key="1">
    <source>
        <dbReference type="SAM" id="MobiDB-lite"/>
    </source>
</evidence>
<accession>A0A0L0SWP0</accession>
<dbReference type="EMBL" id="GG745351">
    <property type="protein sequence ID" value="KNE66769.1"/>
    <property type="molecule type" value="Genomic_DNA"/>
</dbReference>
<dbReference type="Proteomes" id="UP000054350">
    <property type="component" value="Unassembled WGS sequence"/>
</dbReference>
<name>A0A0L0SWP0_ALLM3</name>
<evidence type="ECO:0000256" key="2">
    <source>
        <dbReference type="SAM" id="Phobius"/>
    </source>
</evidence>
<feature type="region of interest" description="Disordered" evidence="1">
    <location>
        <begin position="81"/>
        <end position="102"/>
    </location>
</feature>
<feature type="region of interest" description="Disordered" evidence="1">
    <location>
        <begin position="150"/>
        <end position="206"/>
    </location>
</feature>
<keyword evidence="2" id="KW-0472">Membrane</keyword>
<reference evidence="3 4" key="1">
    <citation type="submission" date="2009-11" db="EMBL/GenBank/DDBJ databases">
        <title>Annotation of Allomyces macrogynus ATCC 38327.</title>
        <authorList>
            <consortium name="The Broad Institute Genome Sequencing Platform"/>
            <person name="Russ C."/>
            <person name="Cuomo C."/>
            <person name="Burger G."/>
            <person name="Gray M.W."/>
            <person name="Holland P.W.H."/>
            <person name="King N."/>
            <person name="Lang F.B.F."/>
            <person name="Roger A.J."/>
            <person name="Ruiz-Trillo I."/>
            <person name="Young S.K."/>
            <person name="Zeng Q."/>
            <person name="Gargeya S."/>
            <person name="Fitzgerald M."/>
            <person name="Haas B."/>
            <person name="Abouelleil A."/>
            <person name="Alvarado L."/>
            <person name="Arachchi H.M."/>
            <person name="Berlin A."/>
            <person name="Chapman S.B."/>
            <person name="Gearin G."/>
            <person name="Goldberg J."/>
            <person name="Griggs A."/>
            <person name="Gujja S."/>
            <person name="Hansen M."/>
            <person name="Heiman D."/>
            <person name="Howarth C."/>
            <person name="Larimer J."/>
            <person name="Lui A."/>
            <person name="MacDonald P.J.P."/>
            <person name="McCowen C."/>
            <person name="Montmayeur A."/>
            <person name="Murphy C."/>
            <person name="Neiman D."/>
            <person name="Pearson M."/>
            <person name="Priest M."/>
            <person name="Roberts A."/>
            <person name="Saif S."/>
            <person name="Shea T."/>
            <person name="Sisk P."/>
            <person name="Stolte C."/>
            <person name="Sykes S."/>
            <person name="Wortman J."/>
            <person name="Nusbaum C."/>
            <person name="Birren B."/>
        </authorList>
    </citation>
    <scope>NUCLEOTIDE SEQUENCE [LARGE SCALE GENOMIC DNA]</scope>
    <source>
        <strain evidence="3 4">ATCC 38327</strain>
    </source>
</reference>
<feature type="compositionally biased region" description="Basic and acidic residues" evidence="1">
    <location>
        <begin position="155"/>
        <end position="165"/>
    </location>
</feature>
<evidence type="ECO:0000313" key="3">
    <source>
        <dbReference type="EMBL" id="KNE66769.1"/>
    </source>
</evidence>
<keyword evidence="4" id="KW-1185">Reference proteome</keyword>
<keyword evidence="2" id="KW-1133">Transmembrane helix</keyword>
<protein>
    <submittedName>
        <fullName evidence="3">Uncharacterized protein</fullName>
    </submittedName>
</protein>
<dbReference type="OrthoDB" id="5586543at2759"/>
<dbReference type="AlphaFoldDB" id="A0A0L0SWP0"/>
<organism evidence="3 4">
    <name type="scientific">Allomyces macrogynus (strain ATCC 38327)</name>
    <name type="common">Allomyces javanicus var. macrogynus</name>
    <dbReference type="NCBI Taxonomy" id="578462"/>
    <lineage>
        <taxon>Eukaryota</taxon>
        <taxon>Fungi</taxon>
        <taxon>Fungi incertae sedis</taxon>
        <taxon>Blastocladiomycota</taxon>
        <taxon>Blastocladiomycetes</taxon>
        <taxon>Blastocladiales</taxon>
        <taxon>Blastocladiaceae</taxon>
        <taxon>Allomyces</taxon>
    </lineage>
</organism>
<keyword evidence="2" id="KW-0812">Transmembrane</keyword>
<feature type="compositionally biased region" description="Polar residues" evidence="1">
    <location>
        <begin position="167"/>
        <end position="177"/>
    </location>
</feature>
<reference evidence="4" key="2">
    <citation type="submission" date="2009-11" db="EMBL/GenBank/DDBJ databases">
        <title>The Genome Sequence of Allomyces macrogynus strain ATCC 38327.</title>
        <authorList>
            <consortium name="The Broad Institute Genome Sequencing Platform"/>
            <person name="Russ C."/>
            <person name="Cuomo C."/>
            <person name="Shea T."/>
            <person name="Young S.K."/>
            <person name="Zeng Q."/>
            <person name="Koehrsen M."/>
            <person name="Haas B."/>
            <person name="Borodovsky M."/>
            <person name="Guigo R."/>
            <person name="Alvarado L."/>
            <person name="Berlin A."/>
            <person name="Borenstein D."/>
            <person name="Chen Z."/>
            <person name="Engels R."/>
            <person name="Freedman E."/>
            <person name="Gellesch M."/>
            <person name="Goldberg J."/>
            <person name="Griggs A."/>
            <person name="Gujja S."/>
            <person name="Heiman D."/>
            <person name="Hepburn T."/>
            <person name="Howarth C."/>
            <person name="Jen D."/>
            <person name="Larson L."/>
            <person name="Lewis B."/>
            <person name="Mehta T."/>
            <person name="Park D."/>
            <person name="Pearson M."/>
            <person name="Roberts A."/>
            <person name="Saif S."/>
            <person name="Shenoy N."/>
            <person name="Sisk P."/>
            <person name="Stolte C."/>
            <person name="Sykes S."/>
            <person name="Walk T."/>
            <person name="White J."/>
            <person name="Yandava C."/>
            <person name="Burger G."/>
            <person name="Gray M.W."/>
            <person name="Holland P.W.H."/>
            <person name="King N."/>
            <person name="Lang F.B.F."/>
            <person name="Roger A.J."/>
            <person name="Ruiz-Trillo I."/>
            <person name="Lander E."/>
            <person name="Nusbaum C."/>
        </authorList>
    </citation>
    <scope>NUCLEOTIDE SEQUENCE [LARGE SCALE GENOMIC DNA]</scope>
    <source>
        <strain evidence="4">ATCC 38327</strain>
    </source>
</reference>
<proteinExistence type="predicted"/>
<feature type="transmembrane region" description="Helical" evidence="2">
    <location>
        <begin position="26"/>
        <end position="50"/>
    </location>
</feature>
<gene>
    <name evidence="3" type="ORF">AMAG_11263</name>
</gene>
<evidence type="ECO:0000313" key="4">
    <source>
        <dbReference type="Proteomes" id="UP000054350"/>
    </source>
</evidence>
<dbReference type="VEuPathDB" id="FungiDB:AMAG_11263"/>
<sequence>MDDSGHPSGNPPTSTNGIPQISESAAVSWAVGTVSIILGLLFILLCFAFVRHYRLRRRVGSGHLYARPVAPVMRRHDHHRHLHSENGSSVHGGASRATSHASHDAVVIDIPAPPPPPYDLTAAAAAAAERFRTNTDQTIAIAVEASASASAGVRWETDDAAEHARGRTSTSGDSGIEQSDLAVMENGPASPVPSCASQNPRECARE</sequence>